<dbReference type="InterPro" id="IPR036890">
    <property type="entry name" value="HATPase_C_sf"/>
</dbReference>
<dbReference type="AlphaFoldDB" id="A0A1H4KVR9"/>
<evidence type="ECO:0000256" key="5">
    <source>
        <dbReference type="ARBA" id="ARBA00022553"/>
    </source>
</evidence>
<protein>
    <recommendedName>
        <fullName evidence="3">histidine kinase</fullName>
        <ecNumber evidence="3">2.7.13.3</ecNumber>
    </recommendedName>
</protein>
<sequence>MKLLNHTTKYFALLLIVLISVWAVIFYFAMIDEVYDSLDDGLENQKELIIDAVKIDPSLLQDTEFGVNNYTIKKVAPVSHDINKDSYRDTLMYMQNEDEFEPIRMLESTFVQDDTYYKIKLITSMVEEDDQIENLFTYLVGLYLALVSSIVVLNNLVLKKVWKPFYSLIDKLKGFRIEKDEPIQQEPTDIDEFNLLNQSVEKLTKKSRDSYIAQKEFIENAAHELQTPLAIAMNKLELLLEKNELTGHQTQEIGGVLDNLTRLTRLNKSLLLLSKIDNRQYLEEEDIDFNALIEKVAADFLDFANHKNMQVNVISNTKIRYTMNTDLAIIMVNNLIKNAIIHGEEGKEIAIVIDENSVTIKNYGKEKALDSGELFSRFKKVSTDSRSTGLGLAISKAIADKYNLQLRYSYSRQHHFMILFKVKG</sequence>
<dbReference type="SUPFAM" id="SSF47384">
    <property type="entry name" value="Homodimeric domain of signal transducing histidine kinase"/>
    <property type="match status" value="1"/>
</dbReference>
<reference evidence="16 17" key="1">
    <citation type="submission" date="2016-10" db="EMBL/GenBank/DDBJ databases">
        <authorList>
            <person name="de Groot N.N."/>
        </authorList>
    </citation>
    <scope>NUCLEOTIDE SEQUENCE [LARGE SCALE GENOMIC DNA]</scope>
    <source>
        <strain evidence="16 17">MAR_2009_71</strain>
    </source>
</reference>
<evidence type="ECO:0000256" key="10">
    <source>
        <dbReference type="ARBA" id="ARBA00022840"/>
    </source>
</evidence>
<proteinExistence type="predicted"/>
<evidence type="ECO:0000256" key="13">
    <source>
        <dbReference type="ARBA" id="ARBA00023136"/>
    </source>
</evidence>
<keyword evidence="5" id="KW-0597">Phosphoprotein</keyword>
<dbReference type="Proteomes" id="UP000183038">
    <property type="component" value="Unassembled WGS sequence"/>
</dbReference>
<keyword evidence="6" id="KW-0808">Transferase</keyword>
<dbReference type="OrthoDB" id="1522504at2"/>
<dbReference type="GO" id="GO:0005886">
    <property type="term" value="C:plasma membrane"/>
    <property type="evidence" value="ECO:0007669"/>
    <property type="project" value="UniProtKB-SubCell"/>
</dbReference>
<evidence type="ECO:0000256" key="2">
    <source>
        <dbReference type="ARBA" id="ARBA00004651"/>
    </source>
</evidence>
<evidence type="ECO:0000256" key="7">
    <source>
        <dbReference type="ARBA" id="ARBA00022692"/>
    </source>
</evidence>
<keyword evidence="12" id="KW-0902">Two-component regulatory system</keyword>
<dbReference type="InterPro" id="IPR003594">
    <property type="entry name" value="HATPase_dom"/>
</dbReference>
<keyword evidence="9 16" id="KW-0418">Kinase</keyword>
<evidence type="ECO:0000256" key="9">
    <source>
        <dbReference type="ARBA" id="ARBA00022777"/>
    </source>
</evidence>
<evidence type="ECO:0000256" key="12">
    <source>
        <dbReference type="ARBA" id="ARBA00023012"/>
    </source>
</evidence>
<evidence type="ECO:0000256" key="4">
    <source>
        <dbReference type="ARBA" id="ARBA00022475"/>
    </source>
</evidence>
<dbReference type="SMART" id="SM00387">
    <property type="entry name" value="HATPase_c"/>
    <property type="match status" value="1"/>
</dbReference>
<dbReference type="RefSeq" id="WP_074670739.1">
    <property type="nucleotide sequence ID" value="NZ_FNTB01000001.1"/>
</dbReference>
<gene>
    <name evidence="16" type="ORF">SAMN05192540_1100</name>
</gene>
<keyword evidence="4" id="KW-1003">Cell membrane</keyword>
<feature type="transmembrane region" description="Helical" evidence="14">
    <location>
        <begin position="135"/>
        <end position="158"/>
    </location>
</feature>
<evidence type="ECO:0000313" key="17">
    <source>
        <dbReference type="Proteomes" id="UP000183038"/>
    </source>
</evidence>
<name>A0A1H4KVR9_9FLAO</name>
<dbReference type="GO" id="GO:0000155">
    <property type="term" value="F:phosphorelay sensor kinase activity"/>
    <property type="evidence" value="ECO:0007669"/>
    <property type="project" value="InterPro"/>
</dbReference>
<evidence type="ECO:0000256" key="3">
    <source>
        <dbReference type="ARBA" id="ARBA00012438"/>
    </source>
</evidence>
<dbReference type="EC" id="2.7.13.3" evidence="3"/>
<feature type="transmembrane region" description="Helical" evidence="14">
    <location>
        <begin position="12"/>
        <end position="31"/>
    </location>
</feature>
<evidence type="ECO:0000256" key="14">
    <source>
        <dbReference type="SAM" id="Phobius"/>
    </source>
</evidence>
<dbReference type="Pfam" id="PF00512">
    <property type="entry name" value="HisKA"/>
    <property type="match status" value="1"/>
</dbReference>
<dbReference type="CDD" id="cd00075">
    <property type="entry name" value="HATPase"/>
    <property type="match status" value="1"/>
</dbReference>
<evidence type="ECO:0000259" key="15">
    <source>
        <dbReference type="PROSITE" id="PS50109"/>
    </source>
</evidence>
<comment type="subcellular location">
    <subcellularLocation>
        <location evidence="2">Cell membrane</location>
        <topology evidence="2">Multi-pass membrane protein</topology>
    </subcellularLocation>
</comment>
<evidence type="ECO:0000256" key="8">
    <source>
        <dbReference type="ARBA" id="ARBA00022741"/>
    </source>
</evidence>
<dbReference type="InterPro" id="IPR050398">
    <property type="entry name" value="HssS/ArlS-like"/>
</dbReference>
<dbReference type="Pfam" id="PF02518">
    <property type="entry name" value="HATPase_c"/>
    <property type="match status" value="1"/>
</dbReference>
<dbReference type="SMART" id="SM00388">
    <property type="entry name" value="HisKA"/>
    <property type="match status" value="1"/>
</dbReference>
<evidence type="ECO:0000256" key="11">
    <source>
        <dbReference type="ARBA" id="ARBA00022989"/>
    </source>
</evidence>
<organism evidence="16 17">
    <name type="scientific">Maribacter dokdonensis</name>
    <dbReference type="NCBI Taxonomy" id="320912"/>
    <lineage>
        <taxon>Bacteria</taxon>
        <taxon>Pseudomonadati</taxon>
        <taxon>Bacteroidota</taxon>
        <taxon>Flavobacteriia</taxon>
        <taxon>Flavobacteriales</taxon>
        <taxon>Flavobacteriaceae</taxon>
        <taxon>Maribacter</taxon>
    </lineage>
</organism>
<dbReference type="Gene3D" id="3.30.565.10">
    <property type="entry name" value="Histidine kinase-like ATPase, C-terminal domain"/>
    <property type="match status" value="1"/>
</dbReference>
<keyword evidence="7 14" id="KW-0812">Transmembrane</keyword>
<feature type="domain" description="Histidine kinase" evidence="15">
    <location>
        <begin position="220"/>
        <end position="424"/>
    </location>
</feature>
<dbReference type="PANTHER" id="PTHR45528">
    <property type="entry name" value="SENSOR HISTIDINE KINASE CPXA"/>
    <property type="match status" value="1"/>
</dbReference>
<dbReference type="GO" id="GO:0005524">
    <property type="term" value="F:ATP binding"/>
    <property type="evidence" value="ECO:0007669"/>
    <property type="project" value="UniProtKB-KW"/>
</dbReference>
<dbReference type="PROSITE" id="PS50109">
    <property type="entry name" value="HIS_KIN"/>
    <property type="match status" value="1"/>
</dbReference>
<accession>A0A1H4KVR9</accession>
<dbReference type="SUPFAM" id="SSF55874">
    <property type="entry name" value="ATPase domain of HSP90 chaperone/DNA topoisomerase II/histidine kinase"/>
    <property type="match status" value="1"/>
</dbReference>
<dbReference type="EMBL" id="FNTB01000001">
    <property type="protein sequence ID" value="SEB62634.1"/>
    <property type="molecule type" value="Genomic_DNA"/>
</dbReference>
<dbReference type="InterPro" id="IPR036097">
    <property type="entry name" value="HisK_dim/P_sf"/>
</dbReference>
<comment type="catalytic activity">
    <reaction evidence="1">
        <text>ATP + protein L-histidine = ADP + protein N-phospho-L-histidine.</text>
        <dbReference type="EC" id="2.7.13.3"/>
    </reaction>
</comment>
<evidence type="ECO:0000256" key="6">
    <source>
        <dbReference type="ARBA" id="ARBA00022679"/>
    </source>
</evidence>
<dbReference type="Gene3D" id="1.10.287.130">
    <property type="match status" value="1"/>
</dbReference>
<keyword evidence="11 14" id="KW-1133">Transmembrane helix</keyword>
<keyword evidence="13 14" id="KW-0472">Membrane</keyword>
<dbReference type="InterPro" id="IPR003661">
    <property type="entry name" value="HisK_dim/P_dom"/>
</dbReference>
<dbReference type="InterPro" id="IPR005467">
    <property type="entry name" value="His_kinase_dom"/>
</dbReference>
<dbReference type="PANTHER" id="PTHR45528:SF1">
    <property type="entry name" value="SENSOR HISTIDINE KINASE CPXA"/>
    <property type="match status" value="1"/>
</dbReference>
<evidence type="ECO:0000256" key="1">
    <source>
        <dbReference type="ARBA" id="ARBA00000085"/>
    </source>
</evidence>
<keyword evidence="10" id="KW-0067">ATP-binding</keyword>
<keyword evidence="8" id="KW-0547">Nucleotide-binding</keyword>
<evidence type="ECO:0000313" key="16">
    <source>
        <dbReference type="EMBL" id="SEB62634.1"/>
    </source>
</evidence>